<dbReference type="Pfam" id="PF10604">
    <property type="entry name" value="Polyketide_cyc2"/>
    <property type="match status" value="1"/>
</dbReference>
<dbReference type="Gene3D" id="3.30.530.20">
    <property type="match status" value="1"/>
</dbReference>
<reference evidence="1 2" key="1">
    <citation type="journal article" date="2019" name="Microorganisms">
        <title>Paenibacillus lutrae sp. nov., A Chitinolytic Species Isolated from A River Otter in Castril Natural Park, Granada, Spain.</title>
        <authorList>
            <person name="Rodriguez M."/>
            <person name="Reina J.C."/>
            <person name="Bejar V."/>
            <person name="Llamas I."/>
        </authorList>
    </citation>
    <scope>NUCLEOTIDE SEQUENCE [LARGE SCALE GENOMIC DNA]</scope>
    <source>
        <strain evidence="1 2">N10</strain>
    </source>
</reference>
<protein>
    <recommendedName>
        <fullName evidence="3">Polyketide cyclase</fullName>
    </recommendedName>
</protein>
<dbReference type="RefSeq" id="WP_157336329.1">
    <property type="nucleotide sequence ID" value="NZ_RHLK01000007.1"/>
</dbReference>
<sequence length="146" mass="16069">MWHFEHTILTEASVQTIWKLYSDISSWVEWDKEIDFASLEGPFIAGIQGALQPKGQGLMTFELTEVDPPRRFANIADIPGAGIHIEFIHRLQQTHKGTAITHEVNITGPNAEQLGPEWGGQIAQGLPSTMQGLAAAAVERERQQGG</sequence>
<dbReference type="InterPro" id="IPR019587">
    <property type="entry name" value="Polyketide_cyclase/dehydratase"/>
</dbReference>
<evidence type="ECO:0000313" key="2">
    <source>
        <dbReference type="Proteomes" id="UP000490800"/>
    </source>
</evidence>
<proteinExistence type="predicted"/>
<comment type="caution">
    <text evidence="1">The sequence shown here is derived from an EMBL/GenBank/DDBJ whole genome shotgun (WGS) entry which is preliminary data.</text>
</comment>
<organism evidence="1 2">
    <name type="scientific">Paenibacillus lutrae</name>
    <dbReference type="NCBI Taxonomy" id="2078573"/>
    <lineage>
        <taxon>Bacteria</taxon>
        <taxon>Bacillati</taxon>
        <taxon>Bacillota</taxon>
        <taxon>Bacilli</taxon>
        <taxon>Bacillales</taxon>
        <taxon>Paenibacillaceae</taxon>
        <taxon>Paenibacillus</taxon>
    </lineage>
</organism>
<dbReference type="OrthoDB" id="9810827at2"/>
<gene>
    <name evidence="1" type="ORF">EDM21_14005</name>
</gene>
<dbReference type="EMBL" id="RHLK01000007">
    <property type="protein sequence ID" value="MVP00621.1"/>
    <property type="molecule type" value="Genomic_DNA"/>
</dbReference>
<dbReference type="AlphaFoldDB" id="A0A7X3K053"/>
<dbReference type="Proteomes" id="UP000490800">
    <property type="component" value="Unassembled WGS sequence"/>
</dbReference>
<evidence type="ECO:0008006" key="3">
    <source>
        <dbReference type="Google" id="ProtNLM"/>
    </source>
</evidence>
<dbReference type="InterPro" id="IPR023393">
    <property type="entry name" value="START-like_dom_sf"/>
</dbReference>
<keyword evidence="2" id="KW-1185">Reference proteome</keyword>
<accession>A0A7X3K053</accession>
<name>A0A7X3K053_9BACL</name>
<dbReference type="SUPFAM" id="SSF55961">
    <property type="entry name" value="Bet v1-like"/>
    <property type="match status" value="1"/>
</dbReference>
<evidence type="ECO:0000313" key="1">
    <source>
        <dbReference type="EMBL" id="MVP00621.1"/>
    </source>
</evidence>